<protein>
    <submittedName>
        <fullName evidence="1">Uncharacterized protein</fullName>
    </submittedName>
</protein>
<dbReference type="HOGENOM" id="CLU_3062311_0_0_9"/>
<proteinExistence type="predicted"/>
<comment type="caution">
    <text evidence="1">The sequence shown here is derived from an EMBL/GenBank/DDBJ whole genome shotgun (WGS) entry which is preliminary data.</text>
</comment>
<dbReference type="EMBL" id="ACCF01000192">
    <property type="protein sequence ID" value="EEF66805.1"/>
    <property type="molecule type" value="Genomic_DNA"/>
</dbReference>
<dbReference type="Proteomes" id="UP000005950">
    <property type="component" value="Unassembled WGS sequence"/>
</dbReference>
<evidence type="ECO:0000313" key="1">
    <source>
        <dbReference type="EMBL" id="EEF66805.1"/>
    </source>
</evidence>
<gene>
    <name evidence="1" type="ORF">HOLDEFILI_03004</name>
</gene>
<organism evidence="1 2">
    <name type="scientific">Holdemania filiformis DSM 12042</name>
    <dbReference type="NCBI Taxonomy" id="545696"/>
    <lineage>
        <taxon>Bacteria</taxon>
        <taxon>Bacillati</taxon>
        <taxon>Bacillota</taxon>
        <taxon>Erysipelotrichia</taxon>
        <taxon>Erysipelotrichales</taxon>
        <taxon>Erysipelotrichaceae</taxon>
        <taxon>Holdemania</taxon>
    </lineage>
</organism>
<accession>B9YAZ7</accession>
<name>B9YAZ7_9FIRM</name>
<reference evidence="1 2" key="1">
    <citation type="submission" date="2008-12" db="EMBL/GenBank/DDBJ databases">
        <authorList>
            <person name="Fulton L."/>
            <person name="Clifton S."/>
            <person name="Fulton B."/>
            <person name="Xu J."/>
            <person name="Minx P."/>
            <person name="Pepin K.H."/>
            <person name="Johnson M."/>
            <person name="Bhonagiri V."/>
            <person name="Nash W.E."/>
            <person name="Mardis E.R."/>
            <person name="Wilson R.K."/>
        </authorList>
    </citation>
    <scope>NUCLEOTIDE SEQUENCE [LARGE SCALE GENOMIC DNA]</scope>
    <source>
        <strain evidence="1 2">DSM 12042</strain>
    </source>
</reference>
<reference evidence="1 2" key="2">
    <citation type="submission" date="2009-02" db="EMBL/GenBank/DDBJ databases">
        <title>Draft genome sequence of Holdemania filiformis DSM 12042.</title>
        <authorList>
            <person name="Sudarsanam P."/>
            <person name="Ley R."/>
            <person name="Guruge J."/>
            <person name="Turnbaugh P.J."/>
            <person name="Mahowald M."/>
            <person name="Liep D."/>
            <person name="Gordon J."/>
        </authorList>
    </citation>
    <scope>NUCLEOTIDE SEQUENCE [LARGE SCALE GENOMIC DNA]</scope>
    <source>
        <strain evidence="1 2">DSM 12042</strain>
    </source>
</reference>
<dbReference type="STRING" id="545696.HOLDEFILI_03004"/>
<dbReference type="AlphaFoldDB" id="B9YAZ7"/>
<evidence type="ECO:0000313" key="2">
    <source>
        <dbReference type="Proteomes" id="UP000005950"/>
    </source>
</evidence>
<sequence>MILSINEKFNFLNYLMNRRSSGAAPPYSSPIFLTSLQTCRSTSLPIIKKKRPL</sequence>